<accession>A0A430LZM8</accession>
<gene>
    <name evidence="8" type="ORF">BHE90_004380</name>
</gene>
<reference evidence="8 9" key="1">
    <citation type="submission" date="2017-06" db="EMBL/GenBank/DDBJ databases">
        <title>Comparative genomic analysis of Ambrosia Fusariam Clade fungi.</title>
        <authorList>
            <person name="Stajich J.E."/>
            <person name="Carrillo J."/>
            <person name="Kijimoto T."/>
            <person name="Eskalen A."/>
            <person name="O'Donnell K."/>
            <person name="Kasson M."/>
        </authorList>
    </citation>
    <scope>NUCLEOTIDE SEQUENCE [LARGE SCALE GENOMIC DNA]</scope>
    <source>
        <strain evidence="8 9">UCR1854</strain>
    </source>
</reference>
<dbReference type="InterPro" id="IPR036188">
    <property type="entry name" value="FAD/NAD-bd_sf"/>
</dbReference>
<evidence type="ECO:0000256" key="3">
    <source>
        <dbReference type="ARBA" id="ARBA00022827"/>
    </source>
</evidence>
<evidence type="ECO:0000256" key="6">
    <source>
        <dbReference type="SAM" id="MobiDB-lite"/>
    </source>
</evidence>
<feature type="domain" description="FAD-binding" evidence="7">
    <location>
        <begin position="135"/>
        <end position="486"/>
    </location>
</feature>
<comment type="caution">
    <text evidence="8">The sequence shown here is derived from an EMBL/GenBank/DDBJ whole genome shotgun (WGS) entry which is preliminary data.</text>
</comment>
<proteinExistence type="inferred from homology"/>
<dbReference type="PANTHER" id="PTHR13789:SF238">
    <property type="entry name" value="PUTATIVE (AFU_ORTHOLOGUE AFUA_2G01680)-RELATED"/>
    <property type="match status" value="1"/>
</dbReference>
<dbReference type="PRINTS" id="PR00420">
    <property type="entry name" value="RNGMNOXGNASE"/>
</dbReference>
<keyword evidence="5" id="KW-0503">Monooxygenase</keyword>
<dbReference type="GO" id="GO:0071949">
    <property type="term" value="F:FAD binding"/>
    <property type="evidence" value="ECO:0007669"/>
    <property type="project" value="InterPro"/>
</dbReference>
<organism evidence="8 9">
    <name type="scientific">Fusarium euwallaceae</name>
    <dbReference type="NCBI Taxonomy" id="1147111"/>
    <lineage>
        <taxon>Eukaryota</taxon>
        <taxon>Fungi</taxon>
        <taxon>Dikarya</taxon>
        <taxon>Ascomycota</taxon>
        <taxon>Pezizomycotina</taxon>
        <taxon>Sordariomycetes</taxon>
        <taxon>Hypocreomycetidae</taxon>
        <taxon>Hypocreales</taxon>
        <taxon>Nectriaceae</taxon>
        <taxon>Fusarium</taxon>
        <taxon>Fusarium solani species complex</taxon>
    </lineage>
</organism>
<dbReference type="Pfam" id="PF01494">
    <property type="entry name" value="FAD_binding_3"/>
    <property type="match status" value="1"/>
</dbReference>
<feature type="compositionally biased region" description="Basic and acidic residues" evidence="6">
    <location>
        <begin position="41"/>
        <end position="54"/>
    </location>
</feature>
<feature type="region of interest" description="Disordered" evidence="6">
    <location>
        <begin position="1"/>
        <end position="83"/>
    </location>
</feature>
<evidence type="ECO:0000313" key="9">
    <source>
        <dbReference type="Proteomes" id="UP000287124"/>
    </source>
</evidence>
<dbReference type="FunFam" id="3.50.50.60:FF:000115">
    <property type="entry name" value="Salicylate hydroxylase, putative"/>
    <property type="match status" value="1"/>
</dbReference>
<evidence type="ECO:0000256" key="2">
    <source>
        <dbReference type="ARBA" id="ARBA00022630"/>
    </source>
</evidence>
<dbReference type="Gene3D" id="3.50.50.60">
    <property type="entry name" value="FAD/NAD(P)-binding domain"/>
    <property type="match status" value="1"/>
</dbReference>
<name>A0A430LZM8_9HYPO</name>
<dbReference type="SUPFAM" id="SSF54373">
    <property type="entry name" value="FAD-linked reductases, C-terminal domain"/>
    <property type="match status" value="1"/>
</dbReference>
<evidence type="ECO:0000256" key="4">
    <source>
        <dbReference type="ARBA" id="ARBA00023002"/>
    </source>
</evidence>
<dbReference type="PANTHER" id="PTHR13789">
    <property type="entry name" value="MONOOXYGENASE"/>
    <property type="match status" value="1"/>
</dbReference>
<keyword evidence="9" id="KW-1185">Reference proteome</keyword>
<comment type="similarity">
    <text evidence="1">Belongs to the paxM FAD-dependent monooxygenase family.</text>
</comment>
<evidence type="ECO:0000256" key="5">
    <source>
        <dbReference type="ARBA" id="ARBA00023033"/>
    </source>
</evidence>
<evidence type="ECO:0000259" key="7">
    <source>
        <dbReference type="Pfam" id="PF01494"/>
    </source>
</evidence>
<protein>
    <recommendedName>
        <fullName evidence="7">FAD-binding domain-containing protein</fullName>
    </recommendedName>
</protein>
<keyword evidence="4" id="KW-0560">Oxidoreductase</keyword>
<keyword evidence="2" id="KW-0285">Flavoprotein</keyword>
<dbReference type="SUPFAM" id="SSF51905">
    <property type="entry name" value="FAD/NAD(P)-binding domain"/>
    <property type="match status" value="1"/>
</dbReference>
<dbReference type="EMBL" id="MIKF01000046">
    <property type="protein sequence ID" value="RTE81081.1"/>
    <property type="molecule type" value="Genomic_DNA"/>
</dbReference>
<keyword evidence="3" id="KW-0274">FAD</keyword>
<dbReference type="InterPro" id="IPR002938">
    <property type="entry name" value="FAD-bd"/>
</dbReference>
<sequence length="557" mass="61543">MSEDSCCTKSETGGEGSSGKPMEPSPVDNGINSSGEVEGEHDEKGDKGGDKVDENEFSSDDGSDMFFENDGNECSTSEDPFEVSHDEIKERLERSDNQCVYVDTTSKTVVACLDLLHRLSRLEKEVPRSNTAVELDIIVVGAGLSGLGAAIASALSGHRVTVYESATELREIGAGLQLTPNSTKILQRWGVAEGLLKVAAEPTSLIVHRYTGKILAQEDDFDKKIRARYGAPFIDVHRVDLQMALYARAKELGVKFELGQKIVDVDFGAPEISTASGHKVRADLIVAADGIWSQCRACFTKNSDPPKPTGDLAYRLVIDLDKVTDDDLRLWISKPKVHFWIGPGAHVVGYSLRGGNQYNIVLLVPDDLPQGVSRQEGSVKEMKELFRNWDPTLNRFLDLVDGVEKWKLMHRSELPSWVNDEGNFVFVGDACHPMLPYLAQGANSAIEDGAVLGLLLGALSRQEDLPKALMRYQQLRKVRGDSIVKETFKQRDSFHMPDGPEQEARDAIFLSQLGKELRAPFPSRWTCPEVQPWLYGYDAFKEVEESIKTDPISKGTL</sequence>
<dbReference type="Proteomes" id="UP000287124">
    <property type="component" value="Unassembled WGS sequence"/>
</dbReference>
<evidence type="ECO:0000313" key="8">
    <source>
        <dbReference type="EMBL" id="RTE81081.1"/>
    </source>
</evidence>
<dbReference type="GO" id="GO:0004497">
    <property type="term" value="F:monooxygenase activity"/>
    <property type="evidence" value="ECO:0007669"/>
    <property type="project" value="UniProtKB-KW"/>
</dbReference>
<dbReference type="InterPro" id="IPR050493">
    <property type="entry name" value="FAD-dep_Monooxygenase_BioMet"/>
</dbReference>
<dbReference type="AlphaFoldDB" id="A0A430LZM8"/>
<evidence type="ECO:0000256" key="1">
    <source>
        <dbReference type="ARBA" id="ARBA00007992"/>
    </source>
</evidence>